<keyword evidence="2" id="KW-0560">Oxidoreductase</keyword>
<keyword evidence="5" id="KW-1185">Reference proteome</keyword>
<dbReference type="OrthoDB" id="9989144at2759"/>
<gene>
    <name evidence="4" type="ORF">EG68_06223</name>
</gene>
<proteinExistence type="inferred from homology"/>
<dbReference type="Gene3D" id="2.20.70.10">
    <property type="match status" value="2"/>
</dbReference>
<evidence type="ECO:0000313" key="5">
    <source>
        <dbReference type="Proteomes" id="UP000822476"/>
    </source>
</evidence>
<comment type="caution">
    <text evidence="4">The sequence shown here is derived from an EMBL/GenBank/DDBJ whole genome shotgun (WGS) entry which is preliminary data.</text>
</comment>
<dbReference type="PANTHER" id="PTHR24320">
    <property type="entry name" value="RETINOL DEHYDROGENASE"/>
    <property type="match status" value="1"/>
</dbReference>
<evidence type="ECO:0000256" key="2">
    <source>
        <dbReference type="ARBA" id="ARBA00023002"/>
    </source>
</evidence>
<evidence type="ECO:0000259" key="3">
    <source>
        <dbReference type="PROSITE" id="PS50020"/>
    </source>
</evidence>
<comment type="similarity">
    <text evidence="1">Belongs to the short-chain dehydrogenases/reductases (SDR) family.</text>
</comment>
<accession>A0A8S9YPT2</accession>
<dbReference type="InterPro" id="IPR001202">
    <property type="entry name" value="WW_dom"/>
</dbReference>
<dbReference type="InterPro" id="IPR036020">
    <property type="entry name" value="WW_dom_sf"/>
</dbReference>
<evidence type="ECO:0000256" key="1">
    <source>
        <dbReference type="ARBA" id="ARBA00006484"/>
    </source>
</evidence>
<dbReference type="SUPFAM" id="SSF51735">
    <property type="entry name" value="NAD(P)-binding Rossmann-fold domains"/>
    <property type="match status" value="1"/>
</dbReference>
<protein>
    <recommendedName>
        <fullName evidence="3">WW domain-containing protein</fullName>
    </recommendedName>
</protein>
<dbReference type="AlphaFoldDB" id="A0A8S9YPT2"/>
<dbReference type="GO" id="GO:0016491">
    <property type="term" value="F:oxidoreductase activity"/>
    <property type="evidence" value="ECO:0007669"/>
    <property type="project" value="UniProtKB-KW"/>
</dbReference>
<feature type="domain" description="WW" evidence="3">
    <location>
        <begin position="13"/>
        <end position="46"/>
    </location>
</feature>
<organism evidence="4 5">
    <name type="scientific">Paragonimus skrjabini miyazakii</name>
    <dbReference type="NCBI Taxonomy" id="59628"/>
    <lineage>
        <taxon>Eukaryota</taxon>
        <taxon>Metazoa</taxon>
        <taxon>Spiralia</taxon>
        <taxon>Lophotrochozoa</taxon>
        <taxon>Platyhelminthes</taxon>
        <taxon>Trematoda</taxon>
        <taxon>Digenea</taxon>
        <taxon>Plagiorchiida</taxon>
        <taxon>Troglotremata</taxon>
        <taxon>Troglotrematidae</taxon>
        <taxon>Paragonimus</taxon>
    </lineage>
</organism>
<name>A0A8S9YPT2_9TREM</name>
<dbReference type="InterPro" id="IPR036291">
    <property type="entry name" value="NAD(P)-bd_dom_sf"/>
</dbReference>
<dbReference type="Gene3D" id="3.40.50.720">
    <property type="entry name" value="NAD(P)-binding Rossmann-like Domain"/>
    <property type="match status" value="1"/>
</dbReference>
<feature type="domain" description="WW" evidence="3">
    <location>
        <begin position="54"/>
        <end position="87"/>
    </location>
</feature>
<dbReference type="PROSITE" id="PS50020">
    <property type="entry name" value="WW_DOMAIN_2"/>
    <property type="match status" value="2"/>
</dbReference>
<dbReference type="PANTHER" id="PTHR24320:SF152">
    <property type="entry name" value="SHORT-CHAIN DEHYDROGENASE_REDUCTASE FAMILY PROTEIN"/>
    <property type="match status" value="1"/>
</dbReference>
<sequence length="530" mass="59164">MPSNLWEDSDSENELPPGWSVSVETDGRVVYQNQRTGSCQSKHPISGRSKKVPPYLPQGWSQSVDVCGRTIYTNIITGRISYMDPRLAMASRLSANVNTATSHRTRFDKFTTADEILLSTDLVGKYIIITASGCGMGRLLANLLAARRAIVICACARCPPGAKPLQSAQQTHLCQTTGGLFWIPCDLSKLATVVQSAKFYTSLELPLDVCILAADCFPRCTSNYSLTRIFVKLFKPRGIGLKLFHLITELQLMRPMFRAFQKLYTSCCPVVSCECHSDSHLAGLTEDGFERSVQRNYLAQILLVRSLSRVIARIKRVTNSERVRIVVLSGDSHRNAPRNSADVSDLFGCVPSSLSARLDRYALSKLFQLGYLSELLQRLRDFNRRTPNAAQLPFVCACNTESILAYRCCGRWWQSLDDMLQDPVLFFLRLAHFLFTAFLQSPIQAAATPCLCVICDELPLLDIRSSRSCTTNPLLYLDACQPAKPELDQFSCSRLWTFTEDALLAHFGKSSGWTPFFTQPSPSQLCQPDC</sequence>
<dbReference type="Proteomes" id="UP000822476">
    <property type="component" value="Unassembled WGS sequence"/>
</dbReference>
<dbReference type="SUPFAM" id="SSF51045">
    <property type="entry name" value="WW domain"/>
    <property type="match status" value="2"/>
</dbReference>
<reference evidence="4" key="1">
    <citation type="submission" date="2019-07" db="EMBL/GenBank/DDBJ databases">
        <title>Annotation for the trematode Paragonimus miyazaki's.</title>
        <authorList>
            <person name="Choi Y.-J."/>
        </authorList>
    </citation>
    <scope>NUCLEOTIDE SEQUENCE</scope>
    <source>
        <strain evidence="4">Japan</strain>
    </source>
</reference>
<dbReference type="EMBL" id="JTDE01002753">
    <property type="protein sequence ID" value="KAF7256935.1"/>
    <property type="molecule type" value="Genomic_DNA"/>
</dbReference>
<evidence type="ECO:0000313" key="4">
    <source>
        <dbReference type="EMBL" id="KAF7256935.1"/>
    </source>
</evidence>